<comment type="catalytic activity">
    <reaction evidence="1">
        <text>5-oxo-L-proline + ATP + 2 H2O = L-glutamate + ADP + phosphate + H(+)</text>
        <dbReference type="Rhea" id="RHEA:10348"/>
        <dbReference type="ChEBI" id="CHEBI:15377"/>
        <dbReference type="ChEBI" id="CHEBI:15378"/>
        <dbReference type="ChEBI" id="CHEBI:29985"/>
        <dbReference type="ChEBI" id="CHEBI:30616"/>
        <dbReference type="ChEBI" id="CHEBI:43474"/>
        <dbReference type="ChEBI" id="CHEBI:58402"/>
        <dbReference type="ChEBI" id="CHEBI:456216"/>
        <dbReference type="EC" id="3.5.2.9"/>
    </reaction>
</comment>
<keyword evidence="1" id="KW-0067">ATP-binding</keyword>
<dbReference type="Proteomes" id="UP000199236">
    <property type="component" value="Unassembled WGS sequence"/>
</dbReference>
<name>A0A1I5ABT7_9HYPH</name>
<dbReference type="PANTHER" id="PTHR30292:SF0">
    <property type="entry name" value="5-OXOPROLINASE SUBUNIT A"/>
    <property type="match status" value="1"/>
</dbReference>
<dbReference type="InterPro" id="IPR011330">
    <property type="entry name" value="Glyco_hydro/deAcase_b/a-brl"/>
</dbReference>
<accession>A0A1I5ABT7</accession>
<evidence type="ECO:0000313" key="3">
    <source>
        <dbReference type="Proteomes" id="UP000199236"/>
    </source>
</evidence>
<sequence>MTKTVDLNCDMGEAFGAYTIGDDAAMLEIISTANVACGFHAGDPVVMRDTILAAKAQGVSIGAHPSFMDLYGFGRRRVMGDKPEDLEAQIIYQIAAIDGMARALGWPISHMKTHGALGNMAAEDPVLAEVCVRAVVAVNPKLVVVALPYSEIMKAAEKAGLEVVCEVYADRTYTADGMLTPRSQEGAVIKDHAQSVDQALAMVRDGYIPTTAGTKLPVEAGSICVHGDTPGAVATAKDLREAFIKEGIAIAPFARN</sequence>
<comment type="subunit">
    <text evidence="1">Forms a complex composed of PxpA, PxpB and PxpC.</text>
</comment>
<dbReference type="PANTHER" id="PTHR30292">
    <property type="entry name" value="UNCHARACTERIZED PROTEIN YBGL-RELATED"/>
    <property type="match status" value="1"/>
</dbReference>
<dbReference type="NCBIfam" id="NF003816">
    <property type="entry name" value="PRK05406.1-5"/>
    <property type="match status" value="1"/>
</dbReference>
<dbReference type="Pfam" id="PF03746">
    <property type="entry name" value="LamB_YcsF"/>
    <property type="match status" value="1"/>
</dbReference>
<evidence type="ECO:0000313" key="2">
    <source>
        <dbReference type="EMBL" id="SFN59659.1"/>
    </source>
</evidence>
<organism evidence="2 3">
    <name type="scientific">Cohaesibacter marisflavi</name>
    <dbReference type="NCBI Taxonomy" id="655353"/>
    <lineage>
        <taxon>Bacteria</taxon>
        <taxon>Pseudomonadati</taxon>
        <taxon>Pseudomonadota</taxon>
        <taxon>Alphaproteobacteria</taxon>
        <taxon>Hyphomicrobiales</taxon>
        <taxon>Cohaesibacteraceae</taxon>
    </lineage>
</organism>
<dbReference type="EC" id="3.5.2.9" evidence="1"/>
<comment type="function">
    <text evidence="1">Catalyzes the cleavage of 5-oxoproline to form L-glutamate coupled to the hydrolysis of ATP to ADP and inorganic phosphate.</text>
</comment>
<dbReference type="NCBIfam" id="NF003814">
    <property type="entry name" value="PRK05406.1-3"/>
    <property type="match status" value="1"/>
</dbReference>
<dbReference type="GO" id="GO:0017168">
    <property type="term" value="F:5-oxoprolinase (ATP-hydrolyzing) activity"/>
    <property type="evidence" value="ECO:0007669"/>
    <property type="project" value="UniProtKB-UniRule"/>
</dbReference>
<proteinExistence type="inferred from homology"/>
<dbReference type="SUPFAM" id="SSF88713">
    <property type="entry name" value="Glycoside hydrolase/deacetylase"/>
    <property type="match status" value="1"/>
</dbReference>
<gene>
    <name evidence="1" type="primary">pxpA</name>
    <name evidence="2" type="ORF">SAMN04488056_101419</name>
</gene>
<keyword evidence="1" id="KW-0547">Nucleotide-binding</keyword>
<dbReference type="GO" id="GO:0005524">
    <property type="term" value="F:ATP binding"/>
    <property type="evidence" value="ECO:0007669"/>
    <property type="project" value="UniProtKB-UniRule"/>
</dbReference>
<dbReference type="InterPro" id="IPR005501">
    <property type="entry name" value="LamB/YcsF/PxpA-like"/>
</dbReference>
<reference evidence="2 3" key="1">
    <citation type="submission" date="2016-10" db="EMBL/GenBank/DDBJ databases">
        <authorList>
            <person name="de Groot N.N."/>
        </authorList>
    </citation>
    <scope>NUCLEOTIDE SEQUENCE [LARGE SCALE GENOMIC DNA]</scope>
    <source>
        <strain evidence="2 3">CGMCC 1.9157</strain>
    </source>
</reference>
<keyword evidence="1" id="KW-0378">Hydrolase</keyword>
<dbReference type="Gene3D" id="3.20.20.370">
    <property type="entry name" value="Glycoside hydrolase/deacetylase"/>
    <property type="match status" value="1"/>
</dbReference>
<evidence type="ECO:0000256" key="1">
    <source>
        <dbReference type="HAMAP-Rule" id="MF_00691"/>
    </source>
</evidence>
<dbReference type="GO" id="GO:0005975">
    <property type="term" value="P:carbohydrate metabolic process"/>
    <property type="evidence" value="ECO:0007669"/>
    <property type="project" value="InterPro"/>
</dbReference>
<dbReference type="STRING" id="655353.SAMN04488056_101419"/>
<dbReference type="AlphaFoldDB" id="A0A1I5ABT7"/>
<dbReference type="CDD" id="cd10787">
    <property type="entry name" value="LamB_YcsF_like"/>
    <property type="match status" value="1"/>
</dbReference>
<comment type="similarity">
    <text evidence="1">Belongs to the LamB/PxpA family.</text>
</comment>
<dbReference type="RefSeq" id="WP_090068333.1">
    <property type="nucleotide sequence ID" value="NZ_FOVR01000001.1"/>
</dbReference>
<keyword evidence="3" id="KW-1185">Reference proteome</keyword>
<protein>
    <recommendedName>
        <fullName evidence="1">5-oxoprolinase subunit A</fullName>
        <shortName evidence="1">5-OPase subunit A</shortName>
        <ecNumber evidence="1">3.5.2.9</ecNumber>
    </recommendedName>
    <alternativeName>
        <fullName evidence="1">5-oxoprolinase (ATP-hydrolyzing) subunit A</fullName>
    </alternativeName>
</protein>
<dbReference type="HAMAP" id="MF_00691">
    <property type="entry name" value="PxpA"/>
    <property type="match status" value="1"/>
</dbReference>
<dbReference type="EMBL" id="FOVR01000001">
    <property type="protein sequence ID" value="SFN59659.1"/>
    <property type="molecule type" value="Genomic_DNA"/>
</dbReference>
<dbReference type="OrthoDB" id="9773478at2"/>